<evidence type="ECO:0000313" key="4">
    <source>
        <dbReference type="Proteomes" id="UP000078544"/>
    </source>
</evidence>
<name>A0A168CIP9_9HYPO</name>
<feature type="chain" id="PRO_5007895956" evidence="1">
    <location>
        <begin position="20"/>
        <end position="263"/>
    </location>
</feature>
<protein>
    <submittedName>
        <fullName evidence="3">V8-like Glu-specific endopeptidase</fullName>
    </submittedName>
</protein>
<evidence type="ECO:0000259" key="2">
    <source>
        <dbReference type="Pfam" id="PF00089"/>
    </source>
</evidence>
<keyword evidence="1" id="KW-0732">Signal</keyword>
<sequence length="263" mass="27916">MLQVLGALLLSVLVPLASADGKFFNGIPSVGVLYDDKLRQHYCTASVVDSKQGNIIITASHCLSTAGTEINFAPGYRNGATPYGTYSVTATYVHPNWNKNYNISVDFAFLTLDKGEYNGRMVNVQEVTGGNKLKINAGYEEEVNIVSYAFKEQRPRQCSSTTYKAQEGQLGIECGPLQSGTSGAAWIANYNPTTKLGDVIGDVGGLHTGGCDDYETFSSKFSQATLDTYNRAVAGGDGDTVRGGAPENCKGAARKAGLVPVVA</sequence>
<evidence type="ECO:0000256" key="1">
    <source>
        <dbReference type="SAM" id="SignalP"/>
    </source>
</evidence>
<accession>A0A168CIP9</accession>
<dbReference type="InterPro" id="IPR009003">
    <property type="entry name" value="Peptidase_S1_PA"/>
</dbReference>
<feature type="domain" description="Peptidase S1" evidence="2">
    <location>
        <begin position="35"/>
        <end position="121"/>
    </location>
</feature>
<dbReference type="OrthoDB" id="10037376at2759"/>
<dbReference type="GO" id="GO:0006508">
    <property type="term" value="P:proteolysis"/>
    <property type="evidence" value="ECO:0007669"/>
    <property type="project" value="InterPro"/>
</dbReference>
<dbReference type="Gene3D" id="2.40.10.10">
    <property type="entry name" value="Trypsin-like serine proteases"/>
    <property type="match status" value="2"/>
</dbReference>
<reference evidence="3 4" key="1">
    <citation type="journal article" date="2016" name="Genome Biol. Evol.">
        <title>Divergent and convergent evolution of fungal pathogenicity.</title>
        <authorList>
            <person name="Shang Y."/>
            <person name="Xiao G."/>
            <person name="Zheng P."/>
            <person name="Cen K."/>
            <person name="Zhan S."/>
            <person name="Wang C."/>
        </authorList>
    </citation>
    <scope>NUCLEOTIDE SEQUENCE [LARGE SCALE GENOMIC DNA]</scope>
    <source>
        <strain evidence="3 4">RCEF 2490</strain>
    </source>
</reference>
<dbReference type="PROSITE" id="PS00134">
    <property type="entry name" value="TRYPSIN_HIS"/>
    <property type="match status" value="1"/>
</dbReference>
<evidence type="ECO:0000313" key="3">
    <source>
        <dbReference type="EMBL" id="KZZ96651.1"/>
    </source>
</evidence>
<dbReference type="Pfam" id="PF00089">
    <property type="entry name" value="Trypsin"/>
    <property type="match status" value="1"/>
</dbReference>
<gene>
    <name evidence="3" type="ORF">AAL_03880</name>
</gene>
<keyword evidence="4" id="KW-1185">Reference proteome</keyword>
<organism evidence="3 4">
    <name type="scientific">Moelleriella libera RCEF 2490</name>
    <dbReference type="NCBI Taxonomy" id="1081109"/>
    <lineage>
        <taxon>Eukaryota</taxon>
        <taxon>Fungi</taxon>
        <taxon>Dikarya</taxon>
        <taxon>Ascomycota</taxon>
        <taxon>Pezizomycotina</taxon>
        <taxon>Sordariomycetes</taxon>
        <taxon>Hypocreomycetidae</taxon>
        <taxon>Hypocreales</taxon>
        <taxon>Clavicipitaceae</taxon>
        <taxon>Moelleriella</taxon>
    </lineage>
</organism>
<dbReference type="InterPro" id="IPR043504">
    <property type="entry name" value="Peptidase_S1_PA_chymotrypsin"/>
</dbReference>
<feature type="signal peptide" evidence="1">
    <location>
        <begin position="1"/>
        <end position="19"/>
    </location>
</feature>
<dbReference type="GO" id="GO:0004252">
    <property type="term" value="F:serine-type endopeptidase activity"/>
    <property type="evidence" value="ECO:0007669"/>
    <property type="project" value="InterPro"/>
</dbReference>
<dbReference type="InterPro" id="IPR018114">
    <property type="entry name" value="TRYPSIN_HIS"/>
</dbReference>
<dbReference type="SUPFAM" id="SSF50494">
    <property type="entry name" value="Trypsin-like serine proteases"/>
    <property type="match status" value="1"/>
</dbReference>
<dbReference type="Proteomes" id="UP000078544">
    <property type="component" value="Unassembled WGS sequence"/>
</dbReference>
<dbReference type="EMBL" id="AZGY01000007">
    <property type="protein sequence ID" value="KZZ96651.1"/>
    <property type="molecule type" value="Genomic_DNA"/>
</dbReference>
<dbReference type="InterPro" id="IPR001254">
    <property type="entry name" value="Trypsin_dom"/>
</dbReference>
<dbReference type="AlphaFoldDB" id="A0A168CIP9"/>
<comment type="caution">
    <text evidence="3">The sequence shown here is derived from an EMBL/GenBank/DDBJ whole genome shotgun (WGS) entry which is preliminary data.</text>
</comment>
<proteinExistence type="predicted"/>